<gene>
    <name evidence="2" type="ordered locus">Slit_1109</name>
</gene>
<dbReference type="EMBL" id="CP001965">
    <property type="protein sequence ID" value="ADE11347.1"/>
    <property type="molecule type" value="Genomic_DNA"/>
</dbReference>
<evidence type="ECO:0000313" key="2">
    <source>
        <dbReference type="EMBL" id="ADE11347.1"/>
    </source>
</evidence>
<dbReference type="KEGG" id="slt:Slit_1109"/>
<feature type="transmembrane region" description="Helical" evidence="1">
    <location>
        <begin position="45"/>
        <end position="72"/>
    </location>
</feature>
<dbReference type="HOGENOM" id="CLU_1757588_0_0_4"/>
<keyword evidence="1" id="KW-0812">Transmembrane</keyword>
<dbReference type="STRING" id="580332.Slit_1109"/>
<protein>
    <recommendedName>
        <fullName evidence="4">Transmembrane protein</fullName>
    </recommendedName>
</protein>
<feature type="transmembrane region" description="Helical" evidence="1">
    <location>
        <begin position="79"/>
        <end position="100"/>
    </location>
</feature>
<evidence type="ECO:0000313" key="3">
    <source>
        <dbReference type="Proteomes" id="UP000001625"/>
    </source>
</evidence>
<keyword evidence="1" id="KW-1133">Transmembrane helix</keyword>
<organism evidence="2 3">
    <name type="scientific">Sideroxydans lithotrophicus (strain ES-1)</name>
    <dbReference type="NCBI Taxonomy" id="580332"/>
    <lineage>
        <taxon>Bacteria</taxon>
        <taxon>Pseudomonadati</taxon>
        <taxon>Pseudomonadota</taxon>
        <taxon>Betaproteobacteria</taxon>
        <taxon>Nitrosomonadales</taxon>
        <taxon>Gallionellaceae</taxon>
        <taxon>Sideroxydans</taxon>
    </lineage>
</organism>
<feature type="transmembrane region" description="Helical" evidence="1">
    <location>
        <begin position="106"/>
        <end position="129"/>
    </location>
</feature>
<dbReference type="AlphaFoldDB" id="D5CQW1"/>
<sequence length="148" mass="16024">MRNLSAKRIVVLIFCGVIAAWLWVWLLGLWAVYDTPLLKLGLLSGFTALSIGDISMALFALSTAGLFTALLCLWSRRSLLPSAVVSALAFSLVFLVPALLDTDGISFLSSFTALWLFVVFFGLCVLLASKLHNAARNGRTRVSSSLDV</sequence>
<reference evidence="2 3" key="1">
    <citation type="submission" date="2010-03" db="EMBL/GenBank/DDBJ databases">
        <title>Complete sequence of Sideroxydans lithotrophicus ES-1.</title>
        <authorList>
            <consortium name="US DOE Joint Genome Institute"/>
            <person name="Lucas S."/>
            <person name="Copeland A."/>
            <person name="Lapidus A."/>
            <person name="Cheng J.-F."/>
            <person name="Bruce D."/>
            <person name="Goodwin L."/>
            <person name="Pitluck S."/>
            <person name="Munk A.C."/>
            <person name="Detter J.C."/>
            <person name="Han C."/>
            <person name="Tapia R."/>
            <person name="Larimer F."/>
            <person name="Land M."/>
            <person name="Hauser L."/>
            <person name="Kyrpides N."/>
            <person name="Ivanova N."/>
            <person name="Emerson D."/>
            <person name="Woyke T."/>
        </authorList>
    </citation>
    <scope>NUCLEOTIDE SEQUENCE [LARGE SCALE GENOMIC DNA]</scope>
    <source>
        <strain evidence="2 3">ES-1</strain>
    </source>
</reference>
<keyword evidence="1" id="KW-0472">Membrane</keyword>
<accession>D5CQW1</accession>
<dbReference type="Proteomes" id="UP000001625">
    <property type="component" value="Chromosome"/>
</dbReference>
<proteinExistence type="predicted"/>
<evidence type="ECO:0008006" key="4">
    <source>
        <dbReference type="Google" id="ProtNLM"/>
    </source>
</evidence>
<evidence type="ECO:0000256" key="1">
    <source>
        <dbReference type="SAM" id="Phobius"/>
    </source>
</evidence>
<feature type="transmembrane region" description="Helical" evidence="1">
    <location>
        <begin position="9"/>
        <end position="33"/>
    </location>
</feature>
<name>D5CQW1_SIDLE</name>
<keyword evidence="3" id="KW-1185">Reference proteome</keyword>